<comment type="similarity">
    <text evidence="2">Belongs to the acyltransferase 3 family.</text>
</comment>
<dbReference type="GO" id="GO:0009246">
    <property type="term" value="P:enterobacterial common antigen biosynthetic process"/>
    <property type="evidence" value="ECO:0007669"/>
    <property type="project" value="TreeGrafter"/>
</dbReference>
<keyword evidence="3" id="KW-1003">Cell membrane</keyword>
<evidence type="ECO:0000313" key="9">
    <source>
        <dbReference type="EMBL" id="MST87407.1"/>
    </source>
</evidence>
<dbReference type="PANTHER" id="PTHR40074">
    <property type="entry name" value="O-ACETYLTRANSFERASE WECH"/>
    <property type="match status" value="1"/>
</dbReference>
<keyword evidence="10" id="KW-1185">Reference proteome</keyword>
<feature type="transmembrane region" description="Helical" evidence="7">
    <location>
        <begin position="321"/>
        <end position="342"/>
    </location>
</feature>
<evidence type="ECO:0000256" key="5">
    <source>
        <dbReference type="ARBA" id="ARBA00022989"/>
    </source>
</evidence>
<keyword evidence="9" id="KW-0012">Acyltransferase</keyword>
<evidence type="ECO:0000256" key="3">
    <source>
        <dbReference type="ARBA" id="ARBA00022475"/>
    </source>
</evidence>
<dbReference type="OrthoDB" id="9810469at2"/>
<feature type="transmembrane region" description="Helical" evidence="7">
    <location>
        <begin position="50"/>
        <end position="71"/>
    </location>
</feature>
<protein>
    <submittedName>
        <fullName evidence="9">Acyltransferase family protein</fullName>
    </submittedName>
</protein>
<dbReference type="PANTHER" id="PTHR40074:SF2">
    <property type="entry name" value="O-ACETYLTRANSFERASE WECH"/>
    <property type="match status" value="1"/>
</dbReference>
<feature type="transmembrane region" description="Helical" evidence="7">
    <location>
        <begin position="289"/>
        <end position="309"/>
    </location>
</feature>
<evidence type="ECO:0000256" key="6">
    <source>
        <dbReference type="ARBA" id="ARBA00023136"/>
    </source>
</evidence>
<evidence type="ECO:0000256" key="1">
    <source>
        <dbReference type="ARBA" id="ARBA00004651"/>
    </source>
</evidence>
<feature type="transmembrane region" description="Helical" evidence="7">
    <location>
        <begin position="124"/>
        <end position="140"/>
    </location>
</feature>
<feature type="transmembrane region" description="Helical" evidence="7">
    <location>
        <begin position="195"/>
        <end position="213"/>
    </location>
</feature>
<dbReference type="RefSeq" id="WP_154549018.1">
    <property type="nucleotide sequence ID" value="NZ_VUMX01000018.1"/>
</dbReference>
<dbReference type="InterPro" id="IPR002656">
    <property type="entry name" value="Acyl_transf_3_dom"/>
</dbReference>
<evidence type="ECO:0000313" key="10">
    <source>
        <dbReference type="Proteomes" id="UP000438120"/>
    </source>
</evidence>
<feature type="domain" description="Acyltransferase 3" evidence="8">
    <location>
        <begin position="8"/>
        <end position="340"/>
    </location>
</feature>
<evidence type="ECO:0000256" key="7">
    <source>
        <dbReference type="SAM" id="Phobius"/>
    </source>
</evidence>
<comment type="subcellular location">
    <subcellularLocation>
        <location evidence="1">Cell membrane</location>
        <topology evidence="1">Multi-pass membrane protein</topology>
    </subcellularLocation>
</comment>
<feature type="transmembrane region" description="Helical" evidence="7">
    <location>
        <begin position="256"/>
        <end position="277"/>
    </location>
</feature>
<keyword evidence="4 7" id="KW-0812">Transmembrane</keyword>
<feature type="transmembrane region" description="Helical" evidence="7">
    <location>
        <begin position="83"/>
        <end position="104"/>
    </location>
</feature>
<dbReference type="GO" id="GO:0005886">
    <property type="term" value="C:plasma membrane"/>
    <property type="evidence" value="ECO:0007669"/>
    <property type="project" value="UniProtKB-SubCell"/>
</dbReference>
<dbReference type="Pfam" id="PF01757">
    <property type="entry name" value="Acyl_transf_3"/>
    <property type="match status" value="1"/>
</dbReference>
<name>A0A6A8MF50_9LACO</name>
<proteinExistence type="inferred from homology"/>
<feature type="transmembrane region" description="Helical" evidence="7">
    <location>
        <begin position="12"/>
        <end position="30"/>
    </location>
</feature>
<comment type="caution">
    <text evidence="9">The sequence shown here is derived from an EMBL/GenBank/DDBJ whole genome shotgun (WGS) entry which is preliminary data.</text>
</comment>
<dbReference type="GO" id="GO:0016413">
    <property type="term" value="F:O-acetyltransferase activity"/>
    <property type="evidence" value="ECO:0007669"/>
    <property type="project" value="TreeGrafter"/>
</dbReference>
<dbReference type="Proteomes" id="UP000438120">
    <property type="component" value="Unassembled WGS sequence"/>
</dbReference>
<organism evidence="9 10">
    <name type="scientific">Lactobacillus porci</name>
    <dbReference type="NCBI Taxonomy" id="2012477"/>
    <lineage>
        <taxon>Bacteria</taxon>
        <taxon>Bacillati</taxon>
        <taxon>Bacillota</taxon>
        <taxon>Bacilli</taxon>
        <taxon>Lactobacillales</taxon>
        <taxon>Lactobacillaceae</taxon>
        <taxon>Lactobacillus</taxon>
    </lineage>
</organism>
<evidence type="ECO:0000256" key="4">
    <source>
        <dbReference type="ARBA" id="ARBA00022692"/>
    </source>
</evidence>
<evidence type="ECO:0000256" key="2">
    <source>
        <dbReference type="ARBA" id="ARBA00007400"/>
    </source>
</evidence>
<keyword evidence="9" id="KW-0808">Transferase</keyword>
<sequence>MKRKQRIDYLDYLRLVAIFGVITVHVATSLNFYHQDYAGLNWQILNFWDGLSRFCVPVFIMISGALFLNPNFELNRDKLFNKYLRRIVTAYVIWQLIYCGWYYFAKGSDLVTVARLLLGSYDHLWYLPMIAGLYLVTPLLRPIARRRQLLEYYLLLTLLLAWILPTCLALARLWPNAPKHLTLATAALSRLLGKLNVKIVMGYGGYYMAGYYLSQAHLDRRNLLLVQILGLAGAGATIGLTGWLTAKAGHLRLALYSYNSFFVLLESCAVFLSLQALKPQAWSEEGLRELAASVMGIYLVHPLLIYYWGKSPVWQLAAGNAAWLPVLVALVFASSLVIVWLLRRSSFLARWL</sequence>
<feature type="transmembrane region" description="Helical" evidence="7">
    <location>
        <begin position="152"/>
        <end position="175"/>
    </location>
</feature>
<feature type="transmembrane region" description="Helical" evidence="7">
    <location>
        <begin position="225"/>
        <end position="244"/>
    </location>
</feature>
<keyword evidence="5 7" id="KW-1133">Transmembrane helix</keyword>
<gene>
    <name evidence="9" type="ORF">FYJ62_07115</name>
</gene>
<dbReference type="EMBL" id="VUMX01000018">
    <property type="protein sequence ID" value="MST87407.1"/>
    <property type="molecule type" value="Genomic_DNA"/>
</dbReference>
<reference evidence="9 10" key="1">
    <citation type="submission" date="2019-08" db="EMBL/GenBank/DDBJ databases">
        <title>In-depth cultivation of the pig gut microbiome towards novel bacterial diversity and tailored functional studies.</title>
        <authorList>
            <person name="Wylensek D."/>
            <person name="Hitch T.C.A."/>
            <person name="Clavel T."/>
        </authorList>
    </citation>
    <scope>NUCLEOTIDE SEQUENCE [LARGE SCALE GENOMIC DNA]</scope>
    <source>
        <strain evidence="9 10">Bifido-178-WT-2B</strain>
    </source>
</reference>
<dbReference type="AlphaFoldDB" id="A0A6A8MF50"/>
<evidence type="ECO:0000259" key="8">
    <source>
        <dbReference type="Pfam" id="PF01757"/>
    </source>
</evidence>
<accession>A0A6A8MF50</accession>
<keyword evidence="6 7" id="KW-0472">Membrane</keyword>